<dbReference type="EMBL" id="CP109106">
    <property type="protein sequence ID" value="WSB73460.1"/>
    <property type="molecule type" value="Genomic_DNA"/>
</dbReference>
<reference evidence="1 2" key="1">
    <citation type="submission" date="2022-10" db="EMBL/GenBank/DDBJ databases">
        <title>The complete genomes of actinobacterial strains from the NBC collection.</title>
        <authorList>
            <person name="Joergensen T.S."/>
            <person name="Alvarez Arevalo M."/>
            <person name="Sterndorff E.B."/>
            <person name="Faurdal D."/>
            <person name="Vuksanovic O."/>
            <person name="Mourched A.-S."/>
            <person name="Charusanti P."/>
            <person name="Shaw S."/>
            <person name="Blin K."/>
            <person name="Weber T."/>
        </authorList>
    </citation>
    <scope>NUCLEOTIDE SEQUENCE [LARGE SCALE GENOMIC DNA]</scope>
    <source>
        <strain evidence="1 2">NBC 01774</strain>
    </source>
</reference>
<name>A0ABZ1FSU2_9ACTN</name>
<dbReference type="Proteomes" id="UP001344251">
    <property type="component" value="Chromosome"/>
</dbReference>
<accession>A0ABZ1FSU2</accession>
<dbReference type="RefSeq" id="WP_326623056.1">
    <property type="nucleotide sequence ID" value="NZ_CP109106.1"/>
</dbReference>
<protein>
    <recommendedName>
        <fullName evidence="3">Polyprenyl synthetase</fullName>
    </recommendedName>
</protein>
<evidence type="ECO:0000313" key="1">
    <source>
        <dbReference type="EMBL" id="WSB73460.1"/>
    </source>
</evidence>
<evidence type="ECO:0008006" key="3">
    <source>
        <dbReference type="Google" id="ProtNLM"/>
    </source>
</evidence>
<gene>
    <name evidence="1" type="ORF">OG863_39020</name>
</gene>
<proteinExistence type="predicted"/>
<evidence type="ECO:0000313" key="2">
    <source>
        <dbReference type="Proteomes" id="UP001344251"/>
    </source>
</evidence>
<sequence length="93" mass="9484">MTHGIGPGNVPRGNDAALLAAGIADMAVSGLTTALRGVRGLLGRADMGELADEGRQELTARGRLALDRFAAGSPAHLEVLAQHVTARRGSADD</sequence>
<keyword evidence="2" id="KW-1185">Reference proteome</keyword>
<organism evidence="1 2">
    <name type="scientific">Streptomyces decoyicus</name>
    <dbReference type="NCBI Taxonomy" id="249567"/>
    <lineage>
        <taxon>Bacteria</taxon>
        <taxon>Bacillati</taxon>
        <taxon>Actinomycetota</taxon>
        <taxon>Actinomycetes</taxon>
        <taxon>Kitasatosporales</taxon>
        <taxon>Streptomycetaceae</taxon>
        <taxon>Streptomyces</taxon>
    </lineage>
</organism>